<sequence length="540" mass="63598">MEPSAFCSISTFTCHHELFGLLLSISIYHPGAKVYLMVDTKTHDAINSFTPKLNLKIKWFIELDKYTGLNRVQMSELNIWEEFQMMKPVILRKTLLKEADAIFLDSDIVLLDKINDIDTSKDLGVSPQFITNYHVKKTGYYNGGVVWTKNKLVPDKWIHYTKTSRYFDQASIEDLVKEFSYFEFGENYNLQCWRYYLSNESSEQIGKHITSRPNDKLYYKNKPLKFIHTHFLDKRFNTFNSHIIKHLQHAKMYKILLIIDRIINNKWVIRTPKQPLGGIWRHTNDSYRELLILIHYNNKDVEVIPSENIGHIWLTQNILLYDRPTLEWYDNTAKSSQLLLLGNGSIEKEGRIIKNNNTKVVPWIFWPRKPMVLEKILKDNGILSFEERTCNSIFIGNFENPVQQKFRNNTNWSSVIEEFHCTKGSQHKFTHKEYLMKLRSARFGLCLRGYGSKCHREVELMSMGTVPIVTPEVSIKSYDDPPIENVHYITAQNPVELKQKLTNIDKGKWTEMSINCHEWYMRNVHSKNTWNTTLDCIFNS</sequence>
<protein>
    <recommendedName>
        <fullName evidence="2">Nucleotide-diphospho-sugar transferase domain-containing protein</fullName>
    </recommendedName>
</protein>
<name>A0A6C0B3U1_9ZZZZ</name>
<evidence type="ECO:0000313" key="1">
    <source>
        <dbReference type="EMBL" id="QHS86895.1"/>
    </source>
</evidence>
<organism evidence="1">
    <name type="scientific">viral metagenome</name>
    <dbReference type="NCBI Taxonomy" id="1070528"/>
    <lineage>
        <taxon>unclassified sequences</taxon>
        <taxon>metagenomes</taxon>
        <taxon>organismal metagenomes</taxon>
    </lineage>
</organism>
<evidence type="ECO:0008006" key="2">
    <source>
        <dbReference type="Google" id="ProtNLM"/>
    </source>
</evidence>
<proteinExistence type="predicted"/>
<reference evidence="1" key="1">
    <citation type="journal article" date="2020" name="Nature">
        <title>Giant virus diversity and host interactions through global metagenomics.</title>
        <authorList>
            <person name="Schulz F."/>
            <person name="Roux S."/>
            <person name="Paez-Espino D."/>
            <person name="Jungbluth S."/>
            <person name="Walsh D.A."/>
            <person name="Denef V.J."/>
            <person name="McMahon K.D."/>
            <person name="Konstantinidis K.T."/>
            <person name="Eloe-Fadrosh E.A."/>
            <person name="Kyrpides N.C."/>
            <person name="Woyke T."/>
        </authorList>
    </citation>
    <scope>NUCLEOTIDE SEQUENCE</scope>
    <source>
        <strain evidence="1">GVMAG-M-3300009422-16</strain>
    </source>
</reference>
<dbReference type="EMBL" id="MN739065">
    <property type="protein sequence ID" value="QHS86895.1"/>
    <property type="molecule type" value="Genomic_DNA"/>
</dbReference>
<dbReference type="AlphaFoldDB" id="A0A6C0B3U1"/>
<accession>A0A6C0B3U1</accession>